<keyword evidence="3" id="KW-1185">Reference proteome</keyword>
<feature type="transmembrane region" description="Helical" evidence="2">
    <location>
        <begin position="142"/>
        <end position="163"/>
    </location>
</feature>
<protein>
    <submittedName>
        <fullName evidence="4">Uncharacterized protein</fullName>
    </submittedName>
</protein>
<dbReference type="WBParaSite" id="sdigi.contig393.g7998.t1">
    <property type="protein sequence ID" value="sdigi.contig393.g7998.t1"/>
    <property type="gene ID" value="sdigi.contig393.g7998"/>
</dbReference>
<evidence type="ECO:0000313" key="4">
    <source>
        <dbReference type="WBParaSite" id="sdigi.contig393.g7998.t1"/>
    </source>
</evidence>
<keyword evidence="2" id="KW-0472">Membrane</keyword>
<accession>A0A915PSF7</accession>
<feature type="compositionally biased region" description="Low complexity" evidence="1">
    <location>
        <begin position="1"/>
        <end position="11"/>
    </location>
</feature>
<keyword evidence="2" id="KW-0812">Transmembrane</keyword>
<name>A0A915PSF7_9BILA</name>
<sequence length="169" mass="18440">MSSSKSEYRSSPPEQLATDSILKNEIHIKVSDAKFQNDVNSTELERILGVASVTTASPLTPIKDETARTIDERSEGYTSVNNDDNVGDDNYDYERDECGSLTSCCAGAVLDDVPVTPKRPSRLLDPAKLSNFNLSPSIFNEVMVVSAGVIALGVGIYMVYQFIKRRSAP</sequence>
<dbReference type="Proteomes" id="UP000887581">
    <property type="component" value="Unplaced"/>
</dbReference>
<organism evidence="3 4">
    <name type="scientific">Setaria digitata</name>
    <dbReference type="NCBI Taxonomy" id="48799"/>
    <lineage>
        <taxon>Eukaryota</taxon>
        <taxon>Metazoa</taxon>
        <taxon>Ecdysozoa</taxon>
        <taxon>Nematoda</taxon>
        <taxon>Chromadorea</taxon>
        <taxon>Rhabditida</taxon>
        <taxon>Spirurina</taxon>
        <taxon>Spiruromorpha</taxon>
        <taxon>Filarioidea</taxon>
        <taxon>Setariidae</taxon>
        <taxon>Setaria</taxon>
    </lineage>
</organism>
<reference evidence="4" key="1">
    <citation type="submission" date="2022-11" db="UniProtKB">
        <authorList>
            <consortium name="WormBaseParasite"/>
        </authorList>
    </citation>
    <scope>IDENTIFICATION</scope>
</reference>
<evidence type="ECO:0000256" key="1">
    <source>
        <dbReference type="SAM" id="MobiDB-lite"/>
    </source>
</evidence>
<evidence type="ECO:0000313" key="3">
    <source>
        <dbReference type="Proteomes" id="UP000887581"/>
    </source>
</evidence>
<evidence type="ECO:0000256" key="2">
    <source>
        <dbReference type="SAM" id="Phobius"/>
    </source>
</evidence>
<keyword evidence="2" id="KW-1133">Transmembrane helix</keyword>
<dbReference type="AlphaFoldDB" id="A0A915PSF7"/>
<proteinExistence type="predicted"/>
<feature type="region of interest" description="Disordered" evidence="1">
    <location>
        <begin position="1"/>
        <end position="20"/>
    </location>
</feature>